<dbReference type="PRINTS" id="PR00446">
    <property type="entry name" value="HYDRGNUPTAKE"/>
</dbReference>
<dbReference type="GO" id="GO:0008047">
    <property type="term" value="F:enzyme activator activity"/>
    <property type="evidence" value="ECO:0007669"/>
    <property type="project" value="InterPro"/>
</dbReference>
<dbReference type="InterPro" id="IPR000671">
    <property type="entry name" value="Peptidase_A31"/>
</dbReference>
<keyword evidence="4" id="KW-0378">Hydrolase</keyword>
<dbReference type="CDD" id="cd00518">
    <property type="entry name" value="H2MP"/>
    <property type="match status" value="1"/>
</dbReference>
<evidence type="ECO:0000313" key="6">
    <source>
        <dbReference type="Proteomes" id="UP000198816"/>
    </source>
</evidence>
<dbReference type="PANTHER" id="PTHR30302">
    <property type="entry name" value="HYDROGENASE 1 MATURATION PROTEASE"/>
    <property type="match status" value="1"/>
</dbReference>
<protein>
    <submittedName>
        <fullName evidence="5">Hydrogenase maturation protease</fullName>
    </submittedName>
</protein>
<dbReference type="PANTHER" id="PTHR30302:SF1">
    <property type="entry name" value="HYDROGENASE 2 MATURATION PROTEASE"/>
    <property type="match status" value="1"/>
</dbReference>
<dbReference type="InterPro" id="IPR023430">
    <property type="entry name" value="Pept_HybD-like_dom_sf"/>
</dbReference>
<evidence type="ECO:0000256" key="1">
    <source>
        <dbReference type="ARBA" id="ARBA00006814"/>
    </source>
</evidence>
<dbReference type="NCBIfam" id="TIGR00072">
    <property type="entry name" value="hydrog_prot"/>
    <property type="match status" value="1"/>
</dbReference>
<dbReference type="RefSeq" id="WP_093028190.1">
    <property type="nucleotide sequence ID" value="NZ_FNNZ01000002.1"/>
</dbReference>
<gene>
    <name evidence="5" type="ORF">SAMN05421783_102173</name>
</gene>
<dbReference type="Gene3D" id="3.40.50.1450">
    <property type="entry name" value="HybD-like"/>
    <property type="match status" value="1"/>
</dbReference>
<evidence type="ECO:0000313" key="5">
    <source>
        <dbReference type="EMBL" id="SDW22877.1"/>
    </source>
</evidence>
<keyword evidence="2 5" id="KW-0645">Protease</keyword>
<dbReference type="SUPFAM" id="SSF53163">
    <property type="entry name" value="HybD-like"/>
    <property type="match status" value="1"/>
</dbReference>
<reference evidence="6" key="1">
    <citation type="submission" date="2016-10" db="EMBL/GenBank/DDBJ databases">
        <authorList>
            <person name="Varghese N."/>
            <person name="Submissions S."/>
        </authorList>
    </citation>
    <scope>NUCLEOTIDE SEQUENCE [LARGE SCALE GENOMIC DNA]</scope>
    <source>
        <strain evidence="6">DSM 217</strain>
    </source>
</reference>
<sequence>MMTKAPIATLVLALGNPLRGDDGVGAAVLNALPDLPPGVTGLDGGTPGLGLVLSLRGYDRAIIVDAAEMGEMPGTWRRFSPDCLRAQDPDLRGTLHDAGLAEALLLGEALRVLPSEIIIFGIQPGEIGWSPGLTPAVAAAIPDLCEAIMSLLAIEPRQTAGDSHRKASMPAPKLM</sequence>
<evidence type="ECO:0000256" key="3">
    <source>
        <dbReference type="ARBA" id="ARBA00022750"/>
    </source>
</evidence>
<comment type="similarity">
    <text evidence="1">Belongs to the peptidase A31 family.</text>
</comment>
<keyword evidence="3" id="KW-0064">Aspartyl protease</keyword>
<evidence type="ECO:0000256" key="4">
    <source>
        <dbReference type="ARBA" id="ARBA00022801"/>
    </source>
</evidence>
<dbReference type="OrthoDB" id="9808862at2"/>
<dbReference type="EMBL" id="FNNZ01000002">
    <property type="protein sequence ID" value="SDW22877.1"/>
    <property type="molecule type" value="Genomic_DNA"/>
</dbReference>
<name>A0A1H2RU73_THIRO</name>
<dbReference type="Pfam" id="PF01750">
    <property type="entry name" value="HycI"/>
    <property type="match status" value="1"/>
</dbReference>
<proteinExistence type="inferred from homology"/>
<dbReference type="GO" id="GO:0004190">
    <property type="term" value="F:aspartic-type endopeptidase activity"/>
    <property type="evidence" value="ECO:0007669"/>
    <property type="project" value="UniProtKB-KW"/>
</dbReference>
<organism evidence="5 6">
    <name type="scientific">Thiocapsa roseopersicina</name>
    <dbReference type="NCBI Taxonomy" id="1058"/>
    <lineage>
        <taxon>Bacteria</taxon>
        <taxon>Pseudomonadati</taxon>
        <taxon>Pseudomonadota</taxon>
        <taxon>Gammaproteobacteria</taxon>
        <taxon>Chromatiales</taxon>
        <taxon>Chromatiaceae</taxon>
        <taxon>Thiocapsa</taxon>
    </lineage>
</organism>
<accession>A0A1H2RU73</accession>
<dbReference type="GO" id="GO:0016485">
    <property type="term" value="P:protein processing"/>
    <property type="evidence" value="ECO:0007669"/>
    <property type="project" value="TreeGrafter"/>
</dbReference>
<dbReference type="Proteomes" id="UP000198816">
    <property type="component" value="Unassembled WGS sequence"/>
</dbReference>
<dbReference type="AlphaFoldDB" id="A0A1H2RU73"/>
<evidence type="ECO:0000256" key="2">
    <source>
        <dbReference type="ARBA" id="ARBA00022670"/>
    </source>
</evidence>
<dbReference type="STRING" id="1058.SAMN05421783_102173"/>
<keyword evidence="6" id="KW-1185">Reference proteome</keyword>